<sequence>MPRTGRNREANALDPTRSVVTLRLVDDTRAQYNFYIQRMKRFLLASFPQFVVNSEIHLPLTLEVCEAYLNYASVKRDKDGNDINPRMYNTYSTINACKSAIKYLYKEADKIPSSDLNILLKDFFSGYKRKIELLKEGGQMPIGEGKSPMSPAGFLFLSEKALTAKSDFALSTTAHVSLVMCWNLIARAASVASIRFDNMSWEGDALLVQYGRTKNDQEGTSCSPKHVYANPSCPWICHILSLSLLVFTRGMPTSGSTTLLLASNSQERFSEWLAKISAGYGDDIASMGPTATPCPTQTSTVTPHNQGLSSAKVRCPTSKTYDLWTMWWSGRSLDKAIPLRKLRRRDYKQTSEKVNFSKASTVMRELLSCTNLNEPDIVKMSQLARDLLFQSCFNQLCGKVFQSCNDSQVVQRRVDEMSYHTIYDLLKKASQ</sequence>
<reference evidence="1 2" key="1">
    <citation type="submission" date="2019-07" db="EMBL/GenBank/DDBJ databases">
        <title>Genomics analysis of Aphanomyces spp. identifies a new class of oomycete effector associated with host adaptation.</title>
        <authorList>
            <person name="Gaulin E."/>
        </authorList>
    </citation>
    <scope>NUCLEOTIDE SEQUENCE [LARGE SCALE GENOMIC DNA]</scope>
    <source>
        <strain evidence="1 2">ATCC 201684</strain>
    </source>
</reference>
<dbReference type="AlphaFoldDB" id="A0A6G0W901"/>
<evidence type="ECO:0000313" key="1">
    <source>
        <dbReference type="EMBL" id="KAF0723673.1"/>
    </source>
</evidence>
<comment type="caution">
    <text evidence="1">The sequence shown here is derived from an EMBL/GenBank/DDBJ whole genome shotgun (WGS) entry which is preliminary data.</text>
</comment>
<gene>
    <name evidence="1" type="ORF">Ae201684_017448</name>
</gene>
<name>A0A6G0W901_9STRA</name>
<dbReference type="VEuPathDB" id="FungiDB:AeMF1_019375"/>
<dbReference type="Proteomes" id="UP000481153">
    <property type="component" value="Unassembled WGS sequence"/>
</dbReference>
<dbReference type="VEuPathDB" id="FungiDB:AeMF1_020760"/>
<protein>
    <recommendedName>
        <fullName evidence="3">Core-binding (CB) domain-containing protein</fullName>
    </recommendedName>
</protein>
<evidence type="ECO:0008006" key="3">
    <source>
        <dbReference type="Google" id="ProtNLM"/>
    </source>
</evidence>
<evidence type="ECO:0000313" key="2">
    <source>
        <dbReference type="Proteomes" id="UP000481153"/>
    </source>
</evidence>
<accession>A0A6G0W901</accession>
<organism evidence="1 2">
    <name type="scientific">Aphanomyces euteiches</name>
    <dbReference type="NCBI Taxonomy" id="100861"/>
    <lineage>
        <taxon>Eukaryota</taxon>
        <taxon>Sar</taxon>
        <taxon>Stramenopiles</taxon>
        <taxon>Oomycota</taxon>
        <taxon>Saprolegniomycetes</taxon>
        <taxon>Saprolegniales</taxon>
        <taxon>Verrucalvaceae</taxon>
        <taxon>Aphanomyces</taxon>
    </lineage>
</organism>
<dbReference type="EMBL" id="VJMJ01000297">
    <property type="protein sequence ID" value="KAF0723673.1"/>
    <property type="molecule type" value="Genomic_DNA"/>
</dbReference>
<keyword evidence="2" id="KW-1185">Reference proteome</keyword>
<proteinExistence type="predicted"/>